<accession>A0ACB9RA88</accession>
<reference evidence="2" key="1">
    <citation type="journal article" date="2023" name="Front. Plant Sci.">
        <title>Chromosomal-level genome assembly of Melastoma candidum provides insights into trichome evolution.</title>
        <authorList>
            <person name="Zhong Y."/>
            <person name="Wu W."/>
            <person name="Sun C."/>
            <person name="Zou P."/>
            <person name="Liu Y."/>
            <person name="Dai S."/>
            <person name="Zhou R."/>
        </authorList>
    </citation>
    <scope>NUCLEOTIDE SEQUENCE [LARGE SCALE GENOMIC DNA]</scope>
</reference>
<evidence type="ECO:0000313" key="2">
    <source>
        <dbReference type="Proteomes" id="UP001057402"/>
    </source>
</evidence>
<gene>
    <name evidence="1" type="ORF">MLD38_012363</name>
</gene>
<proteinExistence type="predicted"/>
<name>A0ACB9RA88_9MYRT</name>
<sequence>MLEVEMMSELTRIIVKEASDKNASSDPRDGGIMVGFQEEMILSRRTSMSLVPFIGQRFVSQDAAYELYCGFAKQCGFSIRRHRTRGKDGVGRGVTRRDFACHRGGYPQTKPSDDGKQQRDRRSSRCGCQAFMRIVKRADFDVPEWRVTGFSNVHNHELLKSSEVEQMPAYSSNMSADDKSRICMYAKAGMSVRQMLRLMELEKGVKLGCLPFTELDVRNLLQSFRNVDRDNDSINLLKMCKDKKDKDPDFKYDFQLHANNKLEHIAWSYASSRQSYEAYGDVVVFDTSHRLEPYDMIFGIWVGVDNHGTNCFFGCVLLWDENVQSFSWALKTFLDFMDGKAPQTILTEQNVWLKEAVASQMPRTNHAFCIWHIISKFSDWFSMLLGPRYETWKDEFLRLYNLRSAEDFEEGWREMVNSYGLHSNKHINSLYALCNFWALPYLRSFFFAGIDGTSESESTVAYIRRISTAQSNPDNLVEQVAAIVESKDEMGSKQKMLRKVRKIALKTGSPIESHAASVLTPYAFNRLQEELVLAPQYASLMVDEGYFIVRHHTELDGGCKVLWIPHEEVISCSCRHFEFSGILCRHILRVLSSNNCFQIPDQFLPLRWHNIPLSSPRSAQTSADHRRKIQLLHSMVETLLTESVGSGDRIDMACAQIATVLSRIKEFSGSVEGSSEAGLNSPESLMLPPISESDGMIGGFTTGEPLESPVKTKDRRPRDCMDMYRKRRRCLVPCCGQLGHDTAECPMMQGDDLSGDGLGFL</sequence>
<keyword evidence="2" id="KW-1185">Reference proteome</keyword>
<organism evidence="1 2">
    <name type="scientific">Melastoma candidum</name>
    <dbReference type="NCBI Taxonomy" id="119954"/>
    <lineage>
        <taxon>Eukaryota</taxon>
        <taxon>Viridiplantae</taxon>
        <taxon>Streptophyta</taxon>
        <taxon>Embryophyta</taxon>
        <taxon>Tracheophyta</taxon>
        <taxon>Spermatophyta</taxon>
        <taxon>Magnoliopsida</taxon>
        <taxon>eudicotyledons</taxon>
        <taxon>Gunneridae</taxon>
        <taxon>Pentapetalae</taxon>
        <taxon>rosids</taxon>
        <taxon>malvids</taxon>
        <taxon>Myrtales</taxon>
        <taxon>Melastomataceae</taxon>
        <taxon>Melastomatoideae</taxon>
        <taxon>Melastomateae</taxon>
        <taxon>Melastoma</taxon>
    </lineage>
</organism>
<evidence type="ECO:0000313" key="1">
    <source>
        <dbReference type="EMBL" id="KAI4374358.1"/>
    </source>
</evidence>
<dbReference type="Proteomes" id="UP001057402">
    <property type="component" value="Chromosome 4"/>
</dbReference>
<comment type="caution">
    <text evidence="1">The sequence shown here is derived from an EMBL/GenBank/DDBJ whole genome shotgun (WGS) entry which is preliminary data.</text>
</comment>
<dbReference type="EMBL" id="CM042883">
    <property type="protein sequence ID" value="KAI4374358.1"/>
    <property type="molecule type" value="Genomic_DNA"/>
</dbReference>
<protein>
    <submittedName>
        <fullName evidence="1">Uncharacterized protein</fullName>
    </submittedName>
</protein>